<organism evidence="1">
    <name type="scientific">marine sediment metagenome</name>
    <dbReference type="NCBI Taxonomy" id="412755"/>
    <lineage>
        <taxon>unclassified sequences</taxon>
        <taxon>metagenomes</taxon>
        <taxon>ecological metagenomes</taxon>
    </lineage>
</organism>
<protein>
    <submittedName>
        <fullName evidence="1">Uncharacterized protein</fullName>
    </submittedName>
</protein>
<gene>
    <name evidence="1" type="ORF">S06H3_44354</name>
</gene>
<dbReference type="AlphaFoldDB" id="X1Q6K5"/>
<dbReference type="EMBL" id="BARV01027578">
    <property type="protein sequence ID" value="GAI38889.1"/>
    <property type="molecule type" value="Genomic_DNA"/>
</dbReference>
<comment type="caution">
    <text evidence="1">The sequence shown here is derived from an EMBL/GenBank/DDBJ whole genome shotgun (WGS) entry which is preliminary data.</text>
</comment>
<evidence type="ECO:0000313" key="1">
    <source>
        <dbReference type="EMBL" id="GAI38889.1"/>
    </source>
</evidence>
<feature type="non-terminal residue" evidence="1">
    <location>
        <position position="66"/>
    </location>
</feature>
<reference evidence="1" key="1">
    <citation type="journal article" date="2014" name="Front. Microbiol.">
        <title>High frequency of phylogenetically diverse reductive dehalogenase-homologous genes in deep subseafloor sedimentary metagenomes.</title>
        <authorList>
            <person name="Kawai M."/>
            <person name="Futagami T."/>
            <person name="Toyoda A."/>
            <person name="Takaki Y."/>
            <person name="Nishi S."/>
            <person name="Hori S."/>
            <person name="Arai W."/>
            <person name="Tsubouchi T."/>
            <person name="Morono Y."/>
            <person name="Uchiyama I."/>
            <person name="Ito T."/>
            <person name="Fujiyama A."/>
            <person name="Inagaki F."/>
            <person name="Takami H."/>
        </authorList>
    </citation>
    <scope>NUCLEOTIDE SEQUENCE</scope>
    <source>
        <strain evidence="1">Expedition CK06-06</strain>
    </source>
</reference>
<sequence>MSFERTGAIELVSGENSLRCAVVDQPNGFAYFGTLTSPGRVVKVDLSTFLRVGAITLDVGENQLVS</sequence>
<accession>X1Q6K5</accession>
<proteinExistence type="predicted"/>
<name>X1Q6K5_9ZZZZ</name>